<accession>A0ABQ4DQK0</accession>
<protein>
    <recommendedName>
        <fullName evidence="3">CdiI immunity protein domain-containing protein</fullName>
    </recommendedName>
</protein>
<proteinExistence type="predicted"/>
<gene>
    <name evidence="1" type="ORF">Cph01nite_30190</name>
</gene>
<name>A0ABQ4DQK0_9CELL</name>
<evidence type="ECO:0000313" key="2">
    <source>
        <dbReference type="Proteomes" id="UP000614741"/>
    </source>
</evidence>
<reference evidence="1 2" key="1">
    <citation type="submission" date="2021-01" db="EMBL/GenBank/DDBJ databases">
        <title>Whole genome shotgun sequence of Cellulomonas phragmiteti NBRC 110785.</title>
        <authorList>
            <person name="Komaki H."/>
            <person name="Tamura T."/>
        </authorList>
    </citation>
    <scope>NUCLEOTIDE SEQUENCE [LARGE SCALE GENOMIC DNA]</scope>
    <source>
        <strain evidence="1 2">NBRC 110785</strain>
    </source>
</reference>
<dbReference type="EMBL" id="BONP01000023">
    <property type="protein sequence ID" value="GIG41257.1"/>
    <property type="molecule type" value="Genomic_DNA"/>
</dbReference>
<comment type="caution">
    <text evidence="1">The sequence shown here is derived from an EMBL/GenBank/DDBJ whole genome shotgun (WGS) entry which is preliminary data.</text>
</comment>
<evidence type="ECO:0000313" key="1">
    <source>
        <dbReference type="EMBL" id="GIG41257.1"/>
    </source>
</evidence>
<dbReference type="RefSeq" id="WP_203675552.1">
    <property type="nucleotide sequence ID" value="NZ_BONP01000023.1"/>
</dbReference>
<keyword evidence="2" id="KW-1185">Reference proteome</keyword>
<dbReference type="Proteomes" id="UP000614741">
    <property type="component" value="Unassembled WGS sequence"/>
</dbReference>
<sequence length="114" mass="12451">MIGDGAQGPAGIGVRAAFKATSRCHGKRSAVGARADDLRSIHPDDAAEWAIRLIELDEDVGALDGCLYELVEAISLAEIQPEEFDGPVYRRQDFENWLRRYRECVQSNTASSGA</sequence>
<organism evidence="1 2">
    <name type="scientific">Cellulomonas phragmiteti</name>
    <dbReference type="NCBI Taxonomy" id="478780"/>
    <lineage>
        <taxon>Bacteria</taxon>
        <taxon>Bacillati</taxon>
        <taxon>Actinomycetota</taxon>
        <taxon>Actinomycetes</taxon>
        <taxon>Micrococcales</taxon>
        <taxon>Cellulomonadaceae</taxon>
        <taxon>Cellulomonas</taxon>
    </lineage>
</organism>
<evidence type="ECO:0008006" key="3">
    <source>
        <dbReference type="Google" id="ProtNLM"/>
    </source>
</evidence>